<keyword evidence="2" id="KW-1185">Reference proteome</keyword>
<accession>A0AAD9M9K7</accession>
<organism evidence="1 2">
    <name type="scientific">Colletotrichum zoysiae</name>
    <dbReference type="NCBI Taxonomy" id="1216348"/>
    <lineage>
        <taxon>Eukaryota</taxon>
        <taxon>Fungi</taxon>
        <taxon>Dikarya</taxon>
        <taxon>Ascomycota</taxon>
        <taxon>Pezizomycotina</taxon>
        <taxon>Sordariomycetes</taxon>
        <taxon>Hypocreomycetidae</taxon>
        <taxon>Glomerellales</taxon>
        <taxon>Glomerellaceae</taxon>
        <taxon>Colletotrichum</taxon>
        <taxon>Colletotrichum graminicola species complex</taxon>
    </lineage>
</organism>
<dbReference type="Proteomes" id="UP001232148">
    <property type="component" value="Unassembled WGS sequence"/>
</dbReference>
<evidence type="ECO:0000313" key="2">
    <source>
        <dbReference type="Proteomes" id="UP001232148"/>
    </source>
</evidence>
<comment type="caution">
    <text evidence="1">The sequence shown here is derived from an EMBL/GenBank/DDBJ whole genome shotgun (WGS) entry which is preliminary data.</text>
</comment>
<proteinExistence type="predicted"/>
<evidence type="ECO:0000313" key="1">
    <source>
        <dbReference type="EMBL" id="KAK2034048.1"/>
    </source>
</evidence>
<protein>
    <submittedName>
        <fullName evidence="1">Uncharacterized protein</fullName>
    </submittedName>
</protein>
<feature type="non-terminal residue" evidence="1">
    <location>
        <position position="1"/>
    </location>
</feature>
<reference evidence="1" key="1">
    <citation type="submission" date="2021-06" db="EMBL/GenBank/DDBJ databases">
        <title>Comparative genomics, transcriptomics and evolutionary studies reveal genomic signatures of adaptation to plant cell wall in hemibiotrophic fungi.</title>
        <authorList>
            <consortium name="DOE Joint Genome Institute"/>
            <person name="Baroncelli R."/>
            <person name="Diaz J.F."/>
            <person name="Benocci T."/>
            <person name="Peng M."/>
            <person name="Battaglia E."/>
            <person name="Haridas S."/>
            <person name="Andreopoulos W."/>
            <person name="Labutti K."/>
            <person name="Pangilinan J."/>
            <person name="Floch G.L."/>
            <person name="Makela M.R."/>
            <person name="Henrissat B."/>
            <person name="Grigoriev I.V."/>
            <person name="Crouch J.A."/>
            <person name="De Vries R.P."/>
            <person name="Sukno S.A."/>
            <person name="Thon M.R."/>
        </authorList>
    </citation>
    <scope>NUCLEOTIDE SEQUENCE</scope>
    <source>
        <strain evidence="1">MAFF235873</strain>
    </source>
</reference>
<dbReference type="EMBL" id="MU842817">
    <property type="protein sequence ID" value="KAK2034048.1"/>
    <property type="molecule type" value="Genomic_DNA"/>
</dbReference>
<gene>
    <name evidence="1" type="ORF">LX32DRAFT_634719</name>
</gene>
<name>A0AAD9M9K7_9PEZI</name>
<dbReference type="AlphaFoldDB" id="A0AAD9M9K7"/>
<sequence>AVIYLLAGLQYQDAPSRVNNKEEVWKACELYARIYIKAKRGQRLEDREIWEIQQLNSPEFQLYKQDILAAISIIQMV</sequence>